<feature type="compositionally biased region" description="Low complexity" evidence="1">
    <location>
        <begin position="278"/>
        <end position="303"/>
    </location>
</feature>
<dbReference type="Proteomes" id="UP000188354">
    <property type="component" value="Chromosome LG03"/>
</dbReference>
<organism evidence="3 4">
    <name type="scientific">Lupinus angustifolius</name>
    <name type="common">Narrow-leaved blue lupine</name>
    <dbReference type="NCBI Taxonomy" id="3871"/>
    <lineage>
        <taxon>Eukaryota</taxon>
        <taxon>Viridiplantae</taxon>
        <taxon>Streptophyta</taxon>
        <taxon>Embryophyta</taxon>
        <taxon>Tracheophyta</taxon>
        <taxon>Spermatophyta</taxon>
        <taxon>Magnoliopsida</taxon>
        <taxon>eudicotyledons</taxon>
        <taxon>Gunneridae</taxon>
        <taxon>Pentapetalae</taxon>
        <taxon>rosids</taxon>
        <taxon>fabids</taxon>
        <taxon>Fabales</taxon>
        <taxon>Fabaceae</taxon>
        <taxon>Papilionoideae</taxon>
        <taxon>50 kb inversion clade</taxon>
        <taxon>genistoids sensu lato</taxon>
        <taxon>core genistoids</taxon>
        <taxon>Genisteae</taxon>
        <taxon>Lupinus</taxon>
    </lineage>
</organism>
<keyword evidence="4" id="KW-1185">Reference proteome</keyword>
<accession>A0A1J7HRX5</accession>
<feature type="region of interest" description="Disordered" evidence="1">
    <location>
        <begin position="261"/>
        <end position="316"/>
    </location>
</feature>
<reference evidence="3 4" key="1">
    <citation type="journal article" date="2017" name="Plant Biotechnol. J.">
        <title>A comprehensive draft genome sequence for lupin (Lupinus angustifolius), an emerging health food: insights into plant-microbe interactions and legume evolution.</title>
        <authorList>
            <person name="Hane J.K."/>
            <person name="Ming Y."/>
            <person name="Kamphuis L.G."/>
            <person name="Nelson M.N."/>
            <person name="Garg G."/>
            <person name="Atkins C.A."/>
            <person name="Bayer P.E."/>
            <person name="Bravo A."/>
            <person name="Bringans S."/>
            <person name="Cannon S."/>
            <person name="Edwards D."/>
            <person name="Foley R."/>
            <person name="Gao L.L."/>
            <person name="Harrison M.J."/>
            <person name="Huang W."/>
            <person name="Hurgobin B."/>
            <person name="Li S."/>
            <person name="Liu C.W."/>
            <person name="McGrath A."/>
            <person name="Morahan G."/>
            <person name="Murray J."/>
            <person name="Weller J."/>
            <person name="Jian J."/>
            <person name="Singh K.B."/>
        </authorList>
    </citation>
    <scope>NUCLEOTIDE SEQUENCE [LARGE SCALE GENOMIC DNA]</scope>
    <source>
        <strain evidence="4">cv. Tanjil</strain>
        <tissue evidence="3">Whole plant</tissue>
    </source>
</reference>
<feature type="region of interest" description="Disordered" evidence="1">
    <location>
        <begin position="213"/>
        <end position="244"/>
    </location>
</feature>
<evidence type="ECO:0000313" key="4">
    <source>
        <dbReference type="Proteomes" id="UP000188354"/>
    </source>
</evidence>
<gene>
    <name evidence="3" type="ORF">TanjilG_16140</name>
</gene>
<dbReference type="KEGG" id="lang:109343251"/>
<feature type="compositionally biased region" description="Polar residues" evidence="1">
    <location>
        <begin position="261"/>
        <end position="277"/>
    </location>
</feature>
<feature type="region of interest" description="Disordered" evidence="1">
    <location>
        <begin position="357"/>
        <end position="385"/>
    </location>
</feature>
<evidence type="ECO:0000256" key="1">
    <source>
        <dbReference type="SAM" id="MobiDB-lite"/>
    </source>
</evidence>
<feature type="region of interest" description="Disordered" evidence="1">
    <location>
        <begin position="28"/>
        <end position="64"/>
    </location>
</feature>
<name>A0A1J7HRX5_LUPAN</name>
<dbReference type="InterPro" id="IPR010820">
    <property type="entry name" value="DUF1421"/>
</dbReference>
<feature type="compositionally biased region" description="Polar residues" evidence="1">
    <location>
        <begin position="228"/>
        <end position="237"/>
    </location>
</feature>
<dbReference type="OrthoDB" id="549883at2759"/>
<dbReference type="AlphaFoldDB" id="A0A1J7HRX5"/>
<dbReference type="STRING" id="3871.A0A1J7HRX5"/>
<dbReference type="Pfam" id="PF07223">
    <property type="entry name" value="DUF1421"/>
    <property type="match status" value="1"/>
</dbReference>
<feature type="compositionally biased region" description="Pro residues" evidence="1">
    <location>
        <begin position="214"/>
        <end position="224"/>
    </location>
</feature>
<proteinExistence type="predicted"/>
<dbReference type="PANTHER" id="PTHR31805:SF16">
    <property type="entry name" value="FORMIN-LIKE PROTEIN (DUF1421)"/>
    <property type="match status" value="1"/>
</dbReference>
<feature type="domain" description="DUF1421" evidence="2">
    <location>
        <begin position="466"/>
        <end position="510"/>
    </location>
</feature>
<dbReference type="EMBL" id="CM007363">
    <property type="protein sequence ID" value="OIW15534.1"/>
    <property type="molecule type" value="Genomic_DNA"/>
</dbReference>
<protein>
    <recommendedName>
        <fullName evidence="2">DUF1421 domain-containing protein</fullName>
    </recommendedName>
</protein>
<dbReference type="PANTHER" id="PTHR31805">
    <property type="entry name" value="RECEPTOR-LIKE KINASE, PUTATIVE (DUF1421)-RELATED"/>
    <property type="match status" value="1"/>
</dbReference>
<evidence type="ECO:0000313" key="3">
    <source>
        <dbReference type="EMBL" id="OIW15534.1"/>
    </source>
</evidence>
<dbReference type="OMA" id="QMPSPYA"/>
<feature type="region of interest" description="Disordered" evidence="1">
    <location>
        <begin position="164"/>
        <end position="197"/>
    </location>
</feature>
<sequence>MASGRGSKGFDFGSDDILSTYEDYANNNHDEFSNGIHNNDPSKDFNKPRMPRTSVFPATASPEDSLSGEVISTVENSMKKHADNLMRFLEGISSRLSQLELYCYNLDKSIGQMRSDLNSDHGEADSKLISLEKHVHEVHRSVQILREKQELAETQKELVKLQLAQKGSSFSSHSQSNEEKSSPSATDPKRTDNSASDTNNQQLALAIHHQLAPQPQPVAPPSQAPAPNVTQGTQQSPHYMPYTSMPVPSVVTQFPQNQYLNSDSQYRTPQPTSSQVTQSPHVQQFSQYQQPQPQPQQWHQHVQPPQPPSVQPQMRPASTNIYAPYLPSQAANSSPTETLPTSMSLQMLPYSAIPPQGSSHGDAIPYGYSGTGRTAPQHPPPQQIKGSFPVQPGDVYGTSGTHATLPPASAYMVYDGERGRTHHPSQPPHFAHVGYPPTSASLQNPAPHNLIVQNPSPSQFIGGHPYNELIEKFVSMGFRADHAASVIQRMVETGQPIDFNSVLDRLNVRSSVGPQRGWSG</sequence>
<evidence type="ECO:0000259" key="2">
    <source>
        <dbReference type="Pfam" id="PF07223"/>
    </source>
</evidence>
<feature type="compositionally biased region" description="Basic and acidic residues" evidence="1">
    <location>
        <begin position="176"/>
        <end position="192"/>
    </location>
</feature>
<dbReference type="Gramene" id="OIW15534">
    <property type="protein sequence ID" value="OIW15534"/>
    <property type="gene ID" value="TanjilG_16140"/>
</dbReference>